<gene>
    <name evidence="1" type="ORF">BGE01nite_40630</name>
</gene>
<accession>A0A512MDJ6</accession>
<sequence length="93" mass="10678">MTLKLVYRDSAYWFSVYRSEETGTHVLVAVRRGNSYESIAMKLTADEVNFLSEAPEDLVMLARNFVHAEDWPAVKPRKIAFREVGPDSLQIDE</sequence>
<dbReference type="Proteomes" id="UP000321577">
    <property type="component" value="Unassembled WGS sequence"/>
</dbReference>
<dbReference type="EMBL" id="BKAG01000036">
    <property type="protein sequence ID" value="GEP44772.1"/>
    <property type="molecule type" value="Genomic_DNA"/>
</dbReference>
<reference evidence="1 2" key="1">
    <citation type="submission" date="2019-07" db="EMBL/GenBank/DDBJ databases">
        <title>Whole genome shotgun sequence of Brevifollis gellanilyticus NBRC 108608.</title>
        <authorList>
            <person name="Hosoyama A."/>
            <person name="Uohara A."/>
            <person name="Ohji S."/>
            <person name="Ichikawa N."/>
        </authorList>
    </citation>
    <scope>NUCLEOTIDE SEQUENCE [LARGE SCALE GENOMIC DNA]</scope>
    <source>
        <strain evidence="1 2">NBRC 108608</strain>
    </source>
</reference>
<proteinExistence type="predicted"/>
<comment type="caution">
    <text evidence="1">The sequence shown here is derived from an EMBL/GenBank/DDBJ whole genome shotgun (WGS) entry which is preliminary data.</text>
</comment>
<dbReference type="AlphaFoldDB" id="A0A512MDJ6"/>
<evidence type="ECO:0000313" key="1">
    <source>
        <dbReference type="EMBL" id="GEP44772.1"/>
    </source>
</evidence>
<organism evidence="1 2">
    <name type="scientific">Brevifollis gellanilyticus</name>
    <dbReference type="NCBI Taxonomy" id="748831"/>
    <lineage>
        <taxon>Bacteria</taxon>
        <taxon>Pseudomonadati</taxon>
        <taxon>Verrucomicrobiota</taxon>
        <taxon>Verrucomicrobiia</taxon>
        <taxon>Verrucomicrobiales</taxon>
        <taxon>Verrucomicrobiaceae</taxon>
    </lineage>
</organism>
<name>A0A512MDJ6_9BACT</name>
<evidence type="ECO:0000313" key="2">
    <source>
        <dbReference type="Proteomes" id="UP000321577"/>
    </source>
</evidence>
<keyword evidence="2" id="KW-1185">Reference proteome</keyword>
<protein>
    <submittedName>
        <fullName evidence="1">Uncharacterized protein</fullName>
    </submittedName>
</protein>